<reference evidence="1" key="2">
    <citation type="submission" date="2023-06" db="EMBL/GenBank/DDBJ databases">
        <authorList>
            <consortium name="Lawrence Berkeley National Laboratory"/>
            <person name="Haridas S."/>
            <person name="Hensen N."/>
            <person name="Bonometti L."/>
            <person name="Westerberg I."/>
            <person name="Brannstrom I.O."/>
            <person name="Guillou S."/>
            <person name="Cros-Aarteil S."/>
            <person name="Calhoun S."/>
            <person name="Kuo A."/>
            <person name="Mondo S."/>
            <person name="Pangilinan J."/>
            <person name="Riley R."/>
            <person name="Labutti K."/>
            <person name="Andreopoulos B."/>
            <person name="Lipzen A."/>
            <person name="Chen C."/>
            <person name="Yanf M."/>
            <person name="Daum C."/>
            <person name="Ng V."/>
            <person name="Clum A."/>
            <person name="Steindorff A."/>
            <person name="Ohm R."/>
            <person name="Martin F."/>
            <person name="Silar P."/>
            <person name="Natvig D."/>
            <person name="Lalanne C."/>
            <person name="Gautier V."/>
            <person name="Ament-Velasquez S.L."/>
            <person name="Kruys A."/>
            <person name="Hutchinson M.I."/>
            <person name="Powell A.J."/>
            <person name="Barry K."/>
            <person name="Miller A.N."/>
            <person name="Grigoriev I.V."/>
            <person name="Debuchy R."/>
            <person name="Gladieux P."/>
            <person name="Thoren M.H."/>
            <person name="Johannesson H."/>
        </authorList>
    </citation>
    <scope>NUCLEOTIDE SEQUENCE</scope>
    <source>
        <strain evidence="1">CBS 955.72</strain>
    </source>
</reference>
<accession>A0AAJ0H829</accession>
<proteinExistence type="predicted"/>
<dbReference type="Proteomes" id="UP001275084">
    <property type="component" value="Unassembled WGS sequence"/>
</dbReference>
<reference evidence="1" key="1">
    <citation type="journal article" date="2023" name="Mol. Phylogenet. Evol.">
        <title>Genome-scale phylogeny and comparative genomics of the fungal order Sordariales.</title>
        <authorList>
            <person name="Hensen N."/>
            <person name="Bonometti L."/>
            <person name="Westerberg I."/>
            <person name="Brannstrom I.O."/>
            <person name="Guillou S."/>
            <person name="Cros-Aarteil S."/>
            <person name="Calhoun S."/>
            <person name="Haridas S."/>
            <person name="Kuo A."/>
            <person name="Mondo S."/>
            <person name="Pangilinan J."/>
            <person name="Riley R."/>
            <person name="LaButti K."/>
            <person name="Andreopoulos B."/>
            <person name="Lipzen A."/>
            <person name="Chen C."/>
            <person name="Yan M."/>
            <person name="Daum C."/>
            <person name="Ng V."/>
            <person name="Clum A."/>
            <person name="Steindorff A."/>
            <person name="Ohm R.A."/>
            <person name="Martin F."/>
            <person name="Silar P."/>
            <person name="Natvig D.O."/>
            <person name="Lalanne C."/>
            <person name="Gautier V."/>
            <person name="Ament-Velasquez S.L."/>
            <person name="Kruys A."/>
            <person name="Hutchinson M.I."/>
            <person name="Powell A.J."/>
            <person name="Barry K."/>
            <person name="Miller A.N."/>
            <person name="Grigoriev I.V."/>
            <person name="Debuchy R."/>
            <person name="Gladieux P."/>
            <person name="Hiltunen Thoren M."/>
            <person name="Johannesson H."/>
        </authorList>
    </citation>
    <scope>NUCLEOTIDE SEQUENCE</scope>
    <source>
        <strain evidence="1">CBS 955.72</strain>
    </source>
</reference>
<keyword evidence="2" id="KW-1185">Reference proteome</keyword>
<sequence>MPLDQARIGENSLPSWKTWKEFPAQVTIDASLRQPTESGLRGLSQGALVYKVGATSGVTVGRFNQMKSDVRITEDKHLLQGNPEEFAYCQGGTLVGAPPHPAFGMKSDSGSVVWGVEGRAVGLLFRG</sequence>
<organism evidence="1 2">
    <name type="scientific">Lasiosphaeria hispida</name>
    <dbReference type="NCBI Taxonomy" id="260671"/>
    <lineage>
        <taxon>Eukaryota</taxon>
        <taxon>Fungi</taxon>
        <taxon>Dikarya</taxon>
        <taxon>Ascomycota</taxon>
        <taxon>Pezizomycotina</taxon>
        <taxon>Sordariomycetes</taxon>
        <taxon>Sordariomycetidae</taxon>
        <taxon>Sordariales</taxon>
        <taxon>Lasiosphaeriaceae</taxon>
        <taxon>Lasiosphaeria</taxon>
    </lineage>
</organism>
<dbReference type="AlphaFoldDB" id="A0AAJ0H829"/>
<name>A0AAJ0H829_9PEZI</name>
<protein>
    <submittedName>
        <fullName evidence="1">Uncharacterized protein</fullName>
    </submittedName>
</protein>
<evidence type="ECO:0000313" key="2">
    <source>
        <dbReference type="Proteomes" id="UP001275084"/>
    </source>
</evidence>
<gene>
    <name evidence="1" type="ORF">B0T25DRAFT_301556</name>
</gene>
<comment type="caution">
    <text evidence="1">The sequence shown here is derived from an EMBL/GenBank/DDBJ whole genome shotgun (WGS) entry which is preliminary data.</text>
</comment>
<evidence type="ECO:0000313" key="1">
    <source>
        <dbReference type="EMBL" id="KAK3343541.1"/>
    </source>
</evidence>
<dbReference type="EMBL" id="JAUIQD010000007">
    <property type="protein sequence ID" value="KAK3343541.1"/>
    <property type="molecule type" value="Genomic_DNA"/>
</dbReference>